<evidence type="ECO:0000313" key="2">
    <source>
        <dbReference type="EMBL" id="TYK07849.1"/>
    </source>
</evidence>
<dbReference type="Proteomes" id="UP000321947">
    <property type="component" value="Unassembled WGS sequence"/>
</dbReference>
<evidence type="ECO:0000313" key="3">
    <source>
        <dbReference type="Proteomes" id="UP000321393"/>
    </source>
</evidence>
<reference evidence="3 4" key="1">
    <citation type="submission" date="2019-08" db="EMBL/GenBank/DDBJ databases">
        <title>Draft genome sequences of two oriental melons (Cucumis melo L. var makuwa).</title>
        <authorList>
            <person name="Kwon S.-Y."/>
        </authorList>
    </citation>
    <scope>NUCLEOTIDE SEQUENCE [LARGE SCALE GENOMIC DNA]</scope>
    <source>
        <strain evidence="4">cv. Chang Bougi</strain>
        <strain evidence="3">cv. SW 3</strain>
        <tissue evidence="1">Leaf</tissue>
    </source>
</reference>
<proteinExistence type="predicted"/>
<accession>A0A5A7UAL3</accession>
<comment type="caution">
    <text evidence="1">The sequence shown here is derived from an EMBL/GenBank/DDBJ whole genome shotgun (WGS) entry which is preliminary data.</text>
</comment>
<dbReference type="EMBL" id="SSTD01013081">
    <property type="protein sequence ID" value="TYK07849.1"/>
    <property type="molecule type" value="Genomic_DNA"/>
</dbReference>
<dbReference type="Proteomes" id="UP000321393">
    <property type="component" value="Unassembled WGS sequence"/>
</dbReference>
<dbReference type="AlphaFoldDB" id="A0A5A7UAL3"/>
<name>A0A5A7UAL3_CUCMM</name>
<evidence type="ECO:0000313" key="4">
    <source>
        <dbReference type="Proteomes" id="UP000321947"/>
    </source>
</evidence>
<evidence type="ECO:0000313" key="1">
    <source>
        <dbReference type="EMBL" id="KAA0050591.1"/>
    </source>
</evidence>
<gene>
    <name evidence="2" type="ORF">E5676_scaffold1737G001500</name>
    <name evidence="1" type="ORF">E6C27_scaffold673G00510</name>
</gene>
<protein>
    <submittedName>
        <fullName evidence="1">Uncharacterized protein</fullName>
    </submittedName>
</protein>
<dbReference type="EMBL" id="SSTE01011804">
    <property type="protein sequence ID" value="KAA0050591.1"/>
    <property type="molecule type" value="Genomic_DNA"/>
</dbReference>
<organism evidence="1 3">
    <name type="scientific">Cucumis melo var. makuwa</name>
    <name type="common">Oriental melon</name>
    <dbReference type="NCBI Taxonomy" id="1194695"/>
    <lineage>
        <taxon>Eukaryota</taxon>
        <taxon>Viridiplantae</taxon>
        <taxon>Streptophyta</taxon>
        <taxon>Embryophyta</taxon>
        <taxon>Tracheophyta</taxon>
        <taxon>Spermatophyta</taxon>
        <taxon>Magnoliopsida</taxon>
        <taxon>eudicotyledons</taxon>
        <taxon>Gunneridae</taxon>
        <taxon>Pentapetalae</taxon>
        <taxon>rosids</taxon>
        <taxon>fabids</taxon>
        <taxon>Cucurbitales</taxon>
        <taxon>Cucurbitaceae</taxon>
        <taxon>Benincaseae</taxon>
        <taxon>Cucumis</taxon>
    </lineage>
</organism>
<sequence length="103" mass="12002">MLLLRFLSRLYTLLKDRQQITLSLLSGFVKRPEIATVLSGIEKIHADCLTTLEEYLNNYLKRDEVNTLESTHAITEKAIEALAMVRKSMEAAREEFKNFKWKL</sequence>